<reference evidence="5" key="1">
    <citation type="submission" date="2018-09" db="EMBL/GenBank/DDBJ databases">
        <authorList>
            <person name="Zhu H."/>
        </authorList>
    </citation>
    <scope>NUCLEOTIDE SEQUENCE [LARGE SCALE GENOMIC DNA]</scope>
    <source>
        <strain evidence="5">K1R23-30</strain>
    </source>
</reference>
<evidence type="ECO:0000256" key="1">
    <source>
        <dbReference type="SAM" id="Phobius"/>
    </source>
</evidence>
<accession>A0A3A3FTG3</accession>
<feature type="transmembrane region" description="Helical" evidence="1">
    <location>
        <begin position="214"/>
        <end position="233"/>
    </location>
</feature>
<dbReference type="EMBL" id="QYUO01000001">
    <property type="protein sequence ID" value="RJF99472.1"/>
    <property type="molecule type" value="Genomic_DNA"/>
</dbReference>
<evidence type="ECO:0000259" key="2">
    <source>
        <dbReference type="Pfam" id="PF19830"/>
    </source>
</evidence>
<keyword evidence="1" id="KW-0472">Membrane</keyword>
<dbReference type="Proteomes" id="UP000265955">
    <property type="component" value="Unassembled WGS sequence"/>
</dbReference>
<evidence type="ECO:0000313" key="5">
    <source>
        <dbReference type="Proteomes" id="UP000265955"/>
    </source>
</evidence>
<keyword evidence="1" id="KW-0812">Transmembrane</keyword>
<keyword evidence="1" id="KW-1133">Transmembrane helix</keyword>
<feature type="transmembrane region" description="Helical" evidence="1">
    <location>
        <begin position="121"/>
        <end position="141"/>
    </location>
</feature>
<evidence type="ECO:0008006" key="6">
    <source>
        <dbReference type="Google" id="ProtNLM"/>
    </source>
</evidence>
<evidence type="ECO:0000259" key="3">
    <source>
        <dbReference type="Pfam" id="PF25853"/>
    </source>
</evidence>
<dbReference type="InterPro" id="IPR058671">
    <property type="entry name" value="DUF6311_C"/>
</dbReference>
<feature type="domain" description="DUF6311" evidence="2">
    <location>
        <begin position="4"/>
        <end position="395"/>
    </location>
</feature>
<feature type="transmembrane region" description="Helical" evidence="1">
    <location>
        <begin position="170"/>
        <end position="193"/>
    </location>
</feature>
<proteinExistence type="predicted"/>
<comment type="caution">
    <text evidence="4">The sequence shown here is derived from an EMBL/GenBank/DDBJ whole genome shotgun (WGS) entry which is preliminary data.</text>
</comment>
<dbReference type="InterPro" id="IPR046278">
    <property type="entry name" value="DUF6311"/>
</dbReference>
<feature type="transmembrane region" description="Helical" evidence="1">
    <location>
        <begin position="354"/>
        <end position="371"/>
    </location>
</feature>
<feature type="transmembrane region" description="Helical" evidence="1">
    <location>
        <begin position="378"/>
        <end position="395"/>
    </location>
</feature>
<evidence type="ECO:0000313" key="4">
    <source>
        <dbReference type="EMBL" id="RJF99472.1"/>
    </source>
</evidence>
<dbReference type="Pfam" id="PF25853">
    <property type="entry name" value="DUF6311_C"/>
    <property type="match status" value="1"/>
</dbReference>
<dbReference type="AlphaFoldDB" id="A0A3A3FTG3"/>
<organism evidence="4 5">
    <name type="scientific">Noviherbaspirillum saxi</name>
    <dbReference type="NCBI Taxonomy" id="2320863"/>
    <lineage>
        <taxon>Bacteria</taxon>
        <taxon>Pseudomonadati</taxon>
        <taxon>Pseudomonadota</taxon>
        <taxon>Betaproteobacteria</taxon>
        <taxon>Burkholderiales</taxon>
        <taxon>Oxalobacteraceae</taxon>
        <taxon>Noviherbaspirillum</taxon>
    </lineage>
</organism>
<feature type="domain" description="DUF6311" evidence="3">
    <location>
        <begin position="417"/>
        <end position="521"/>
    </location>
</feature>
<feature type="transmembrane region" description="Helical" evidence="1">
    <location>
        <begin position="95"/>
        <end position="114"/>
    </location>
</feature>
<feature type="transmembrane region" description="Helical" evidence="1">
    <location>
        <begin position="306"/>
        <end position="327"/>
    </location>
</feature>
<keyword evidence="5" id="KW-1185">Reference proteome</keyword>
<protein>
    <recommendedName>
        <fullName evidence="6">4-amino-4-deoxy-L-arabinose transferase</fullName>
    </recommendedName>
</protein>
<name>A0A3A3FTG3_9BURK</name>
<sequence>MPVFIGLLAFTGFTGGAILNPLNVDWILSAGGDSLQHYIGWNFFRNEPFFQYPFGKTYGFGETLSSSIVFSDSIPIFAFVFRIFSGLLPQQFQYFGLWICACFILQSIFAWRLLSRFTNDVFLLCLSTSFFALAPMMLWRLSVHAALAGHWVILAALDVYFDERAKKRHWALLTGLTCLIHAYLLAMVGAIWLTDLIRRVVARKMRASSGLAELALIFLVIGVVATSAGYFMLGASPTQAGFGYFRLNLLEPIRPSLDWPIFGDTSLPHGDYEGFTYLGPGLWLLCVLAAVLWFKGKREGKLADGIVPLCILGIGFLLFALSNQVAFGPRELFAYSYPAFLEPFTGTFRASGRFAWPVVYMLLLALFAVYLKSMPRNAAIAILTLLFVVQAIDLSDESGRLRQRWSTNWKTPLASPFWDEVPKLYRRIAFVTPGFLTPNYGPLALLASDNRMSVNGGYFARIDPIKLSSAKEELRAAMEAGRFRSDTLYVFNDRALWAEAVDNFNQDGFIGSVDQLNIVAPGYRGCLTACGLKDPEPPQRYELDSVLEFGSGGGIEQYAREGWHMPEGDGRWTDGNKAKVSMTLNSSDAESYKLQLKFLPFVATPHPTQRVTVLVNGHLSAKWELSNANEAIKNIHVDGASIRSRNGKVSIVFSLPDAASPRSVAFNEDERAIGIFVKSMKLSVASTELASQINK</sequence>
<gene>
    <name evidence="4" type="ORF">D3871_13755</name>
</gene>
<feature type="transmembrane region" description="Helical" evidence="1">
    <location>
        <begin position="275"/>
        <end position="294"/>
    </location>
</feature>
<dbReference type="Pfam" id="PF19830">
    <property type="entry name" value="DUF6311"/>
    <property type="match status" value="1"/>
</dbReference>